<dbReference type="Proteomes" id="UP000323454">
    <property type="component" value="Unassembled WGS sequence"/>
</dbReference>
<comment type="caution">
    <text evidence="10">The sequence shown here is derived from an EMBL/GenBank/DDBJ whole genome shotgun (WGS) entry which is preliminary data.</text>
</comment>
<dbReference type="InterPro" id="IPR036852">
    <property type="entry name" value="Peptidase_S8/S53_dom_sf"/>
</dbReference>
<dbReference type="GO" id="GO:0004252">
    <property type="term" value="F:serine-type endopeptidase activity"/>
    <property type="evidence" value="ECO:0007669"/>
    <property type="project" value="UniProtKB-UniRule"/>
</dbReference>
<organism evidence="10 11">
    <name type="scientific">Solihabitans fulvus</name>
    <dbReference type="NCBI Taxonomy" id="1892852"/>
    <lineage>
        <taxon>Bacteria</taxon>
        <taxon>Bacillati</taxon>
        <taxon>Actinomycetota</taxon>
        <taxon>Actinomycetes</taxon>
        <taxon>Pseudonocardiales</taxon>
        <taxon>Pseudonocardiaceae</taxon>
        <taxon>Solihabitans</taxon>
    </lineage>
</organism>
<evidence type="ECO:0000256" key="6">
    <source>
        <dbReference type="RuleBase" id="RU003355"/>
    </source>
</evidence>
<reference evidence="10 11" key="2">
    <citation type="submission" date="2019-09" db="EMBL/GenBank/DDBJ databases">
        <authorList>
            <person name="Jin C."/>
        </authorList>
    </citation>
    <scope>NUCLEOTIDE SEQUENCE [LARGE SCALE GENOMIC DNA]</scope>
    <source>
        <strain evidence="10 11">AN110305</strain>
    </source>
</reference>
<dbReference type="Pfam" id="PF00082">
    <property type="entry name" value="Peptidase_S8"/>
    <property type="match status" value="1"/>
</dbReference>
<keyword evidence="4 5" id="KW-0720">Serine protease</keyword>
<dbReference type="PRINTS" id="PR00723">
    <property type="entry name" value="SUBTILISIN"/>
</dbReference>
<protein>
    <submittedName>
        <fullName evidence="10">S8 family serine peptidase</fullName>
    </submittedName>
</protein>
<feature type="active site" description="Charge relay system" evidence="5">
    <location>
        <position position="222"/>
    </location>
</feature>
<evidence type="ECO:0000313" key="10">
    <source>
        <dbReference type="EMBL" id="KAA2261350.1"/>
    </source>
</evidence>
<dbReference type="PANTHER" id="PTHR43806:SF11">
    <property type="entry name" value="CEREVISIN-RELATED"/>
    <property type="match status" value="1"/>
</dbReference>
<comment type="similarity">
    <text evidence="1 5 6">Belongs to the peptidase S8 family.</text>
</comment>
<dbReference type="PROSITE" id="PS51892">
    <property type="entry name" value="SUBTILASE"/>
    <property type="match status" value="1"/>
</dbReference>
<evidence type="ECO:0000256" key="1">
    <source>
        <dbReference type="ARBA" id="ARBA00011073"/>
    </source>
</evidence>
<keyword evidence="8" id="KW-0732">Signal</keyword>
<dbReference type="InterPro" id="IPR000209">
    <property type="entry name" value="Peptidase_S8/S53_dom"/>
</dbReference>
<dbReference type="InterPro" id="IPR050131">
    <property type="entry name" value="Peptidase_S8_subtilisin-like"/>
</dbReference>
<dbReference type="InterPro" id="IPR015500">
    <property type="entry name" value="Peptidase_S8_subtilisin-rel"/>
</dbReference>
<dbReference type="OrthoDB" id="9813435at2"/>
<name>A0A5B2XEH7_9PSEU</name>
<dbReference type="PROSITE" id="PS00137">
    <property type="entry name" value="SUBTILASE_HIS"/>
    <property type="match status" value="1"/>
</dbReference>
<dbReference type="PROSITE" id="PS00138">
    <property type="entry name" value="SUBTILASE_SER"/>
    <property type="match status" value="1"/>
</dbReference>
<dbReference type="InterPro" id="IPR023827">
    <property type="entry name" value="Peptidase_S8_Asp-AS"/>
</dbReference>
<dbReference type="EMBL" id="VUOB01000029">
    <property type="protein sequence ID" value="KAA2261350.1"/>
    <property type="molecule type" value="Genomic_DNA"/>
</dbReference>
<dbReference type="AlphaFoldDB" id="A0A5B2XEH7"/>
<feature type="active site" description="Charge relay system" evidence="5">
    <location>
        <position position="167"/>
    </location>
</feature>
<feature type="compositionally biased region" description="Basic and acidic residues" evidence="7">
    <location>
        <begin position="105"/>
        <end position="114"/>
    </location>
</feature>
<accession>A0A5B2XEH7</accession>
<feature type="signal peptide" evidence="8">
    <location>
        <begin position="1"/>
        <end position="23"/>
    </location>
</feature>
<dbReference type="Gene3D" id="3.40.50.200">
    <property type="entry name" value="Peptidase S8/S53 domain"/>
    <property type="match status" value="1"/>
</dbReference>
<evidence type="ECO:0000256" key="7">
    <source>
        <dbReference type="SAM" id="MobiDB-lite"/>
    </source>
</evidence>
<reference evidence="10 11" key="1">
    <citation type="submission" date="2019-09" db="EMBL/GenBank/DDBJ databases">
        <title>Goodfellowia gen. nov., a new genus of the Pseudonocardineae related to Actinoalloteichus, containing Goodfellowia coeruleoviolacea gen. nov., comb. nov. gen. nov., comb. nov.</title>
        <authorList>
            <person name="Labeda D."/>
        </authorList>
    </citation>
    <scope>NUCLEOTIDE SEQUENCE [LARGE SCALE GENOMIC DNA]</scope>
    <source>
        <strain evidence="10 11">AN110305</strain>
    </source>
</reference>
<evidence type="ECO:0000259" key="9">
    <source>
        <dbReference type="Pfam" id="PF00082"/>
    </source>
</evidence>
<gene>
    <name evidence="10" type="ORF">F0L68_17550</name>
</gene>
<proteinExistence type="inferred from homology"/>
<feature type="domain" description="Peptidase S8/S53" evidence="9">
    <location>
        <begin position="159"/>
        <end position="555"/>
    </location>
</feature>
<keyword evidence="3 5" id="KW-0378">Hydrolase</keyword>
<keyword evidence="2 5" id="KW-0645">Protease</keyword>
<evidence type="ECO:0000256" key="4">
    <source>
        <dbReference type="ARBA" id="ARBA00022825"/>
    </source>
</evidence>
<dbReference type="InterPro" id="IPR023828">
    <property type="entry name" value="Peptidase_S8_Ser-AS"/>
</dbReference>
<dbReference type="SUPFAM" id="SSF52743">
    <property type="entry name" value="Subtilisin-like"/>
    <property type="match status" value="1"/>
</dbReference>
<evidence type="ECO:0000256" key="5">
    <source>
        <dbReference type="PROSITE-ProRule" id="PRU01240"/>
    </source>
</evidence>
<keyword evidence="11" id="KW-1185">Reference proteome</keyword>
<evidence type="ECO:0000256" key="3">
    <source>
        <dbReference type="ARBA" id="ARBA00022801"/>
    </source>
</evidence>
<feature type="active site" description="Charge relay system" evidence="5">
    <location>
        <position position="473"/>
    </location>
</feature>
<dbReference type="PANTHER" id="PTHR43806">
    <property type="entry name" value="PEPTIDASE S8"/>
    <property type="match status" value="1"/>
</dbReference>
<dbReference type="PROSITE" id="PS00136">
    <property type="entry name" value="SUBTILASE_ASP"/>
    <property type="match status" value="1"/>
</dbReference>
<sequence>MSLAVAAATAVSLLTLGTQGAGAAPSGESTEYTVVLQDGANHDAAGAAIRAAGGRITKENTAVGVLTVTAPATGFIEAVSASPAVVGAAHLRPIGHTPADAAGRPAKDAVERENTTAPNPAPARAAEASKAGADPLDGQLWGQKMIRADLAHTKQAGDKRVLVGILDTGVDGTHPDIAPNFSNELSRNFTIDIPNDPTGAVFDGPCPFRGCVDPPNYDGNGHGTHVAGTIGAAANGHGVTGVAPNVTLVNIRGGQTSGTFFLQPVIDALTYGADIGLNVINMSFFADPYYMNCTNNPADTPEQRIEQRTIIAGIERALTYAHNKGVTLIGALGNNHEDLNNPRVDIQSPDYPAGAAHPRPVDKATCIDLPNEDPLVIAVSALGPSATKSDYSSYGTDHIAVSAPGGWFRDGFGTPWYRTNENLILSSYPANVALKNGDIDATGAITPAGSANGVQKDCVGAVCGYYQFLQGTSMASPHAVGVAALIVSQYGRPSRVHSHQLALAPDAVRRVLQGTAFTRACPVPPTVSYVNVGRPAEFDATCTGTQSFNGFYGHGVVDAWAAVTRGREFLRD</sequence>
<evidence type="ECO:0000313" key="11">
    <source>
        <dbReference type="Proteomes" id="UP000323454"/>
    </source>
</evidence>
<dbReference type="InterPro" id="IPR022398">
    <property type="entry name" value="Peptidase_S8_His-AS"/>
</dbReference>
<feature type="compositionally biased region" description="Low complexity" evidence="7">
    <location>
        <begin position="115"/>
        <end position="128"/>
    </location>
</feature>
<evidence type="ECO:0000256" key="2">
    <source>
        <dbReference type="ARBA" id="ARBA00022670"/>
    </source>
</evidence>
<evidence type="ECO:0000256" key="8">
    <source>
        <dbReference type="SAM" id="SignalP"/>
    </source>
</evidence>
<feature type="region of interest" description="Disordered" evidence="7">
    <location>
        <begin position="96"/>
        <end position="136"/>
    </location>
</feature>
<dbReference type="GO" id="GO:0006508">
    <property type="term" value="P:proteolysis"/>
    <property type="evidence" value="ECO:0007669"/>
    <property type="project" value="UniProtKB-KW"/>
</dbReference>
<feature type="chain" id="PRO_5023067487" evidence="8">
    <location>
        <begin position="24"/>
        <end position="572"/>
    </location>
</feature>